<feature type="domain" description="Response regulatory" evidence="7">
    <location>
        <begin position="3"/>
        <end position="121"/>
    </location>
</feature>
<dbReference type="PROSITE" id="PS50043">
    <property type="entry name" value="HTH_LUXR_2"/>
    <property type="match status" value="1"/>
</dbReference>
<dbReference type="GO" id="GO:0003677">
    <property type="term" value="F:DNA binding"/>
    <property type="evidence" value="ECO:0007669"/>
    <property type="project" value="UniProtKB-KW"/>
</dbReference>
<feature type="modified residue" description="4-aspartylphosphate" evidence="5">
    <location>
        <position position="54"/>
    </location>
</feature>
<dbReference type="EMBL" id="VHQG01000002">
    <property type="protein sequence ID" value="TPW76114.1"/>
    <property type="molecule type" value="Genomic_DNA"/>
</dbReference>
<dbReference type="Gene3D" id="3.40.50.2300">
    <property type="match status" value="1"/>
</dbReference>
<dbReference type="SMART" id="SM00421">
    <property type="entry name" value="HTH_LUXR"/>
    <property type="match status" value="1"/>
</dbReference>
<dbReference type="CDD" id="cd06170">
    <property type="entry name" value="LuxR_C_like"/>
    <property type="match status" value="1"/>
</dbReference>
<dbReference type="PROSITE" id="PS50110">
    <property type="entry name" value="RESPONSE_REGULATORY"/>
    <property type="match status" value="1"/>
</dbReference>
<dbReference type="Proteomes" id="UP000316252">
    <property type="component" value="Unassembled WGS sequence"/>
</dbReference>
<dbReference type="GO" id="GO:0006355">
    <property type="term" value="P:regulation of DNA-templated transcription"/>
    <property type="evidence" value="ECO:0007669"/>
    <property type="project" value="InterPro"/>
</dbReference>
<gene>
    <name evidence="8" type="ORF">FJ657_09875</name>
</gene>
<dbReference type="InterPro" id="IPR039420">
    <property type="entry name" value="WalR-like"/>
</dbReference>
<dbReference type="PRINTS" id="PR00038">
    <property type="entry name" value="HTHLUXR"/>
</dbReference>
<dbReference type="PANTHER" id="PTHR43214:SF24">
    <property type="entry name" value="TRANSCRIPTIONAL REGULATORY PROTEIN NARL-RELATED"/>
    <property type="match status" value="1"/>
</dbReference>
<keyword evidence="4" id="KW-0804">Transcription</keyword>
<dbReference type="CDD" id="cd17535">
    <property type="entry name" value="REC_NarL-like"/>
    <property type="match status" value="1"/>
</dbReference>
<organism evidence="8 9">
    <name type="scientific">Schumannella soli</name>
    <dbReference type="NCBI Taxonomy" id="2590779"/>
    <lineage>
        <taxon>Bacteria</taxon>
        <taxon>Bacillati</taxon>
        <taxon>Actinomycetota</taxon>
        <taxon>Actinomycetes</taxon>
        <taxon>Micrococcales</taxon>
        <taxon>Microbacteriaceae</taxon>
        <taxon>Schumannella</taxon>
    </lineage>
</organism>
<name>A0A506XTG9_9MICO</name>
<dbReference type="SUPFAM" id="SSF52172">
    <property type="entry name" value="CheY-like"/>
    <property type="match status" value="1"/>
</dbReference>
<keyword evidence="9" id="KW-1185">Reference proteome</keyword>
<dbReference type="SUPFAM" id="SSF46894">
    <property type="entry name" value="C-terminal effector domain of the bipartite response regulators"/>
    <property type="match status" value="1"/>
</dbReference>
<evidence type="ECO:0000259" key="6">
    <source>
        <dbReference type="PROSITE" id="PS50043"/>
    </source>
</evidence>
<protein>
    <submittedName>
        <fullName evidence="8">Response regulator transcription factor</fullName>
    </submittedName>
</protein>
<proteinExistence type="predicted"/>
<evidence type="ECO:0000313" key="8">
    <source>
        <dbReference type="EMBL" id="TPW76114.1"/>
    </source>
</evidence>
<keyword evidence="2" id="KW-0805">Transcription regulation</keyword>
<sequence length="221" mass="24113">MIRIVLADDQHLIRAGFRSLLDAEPDLEVVGEAATGREAVDVVARTRPDVVLMDIRMPDGDGLWATEQLVERPELASTRIVIVTTFELDEYVARAIKAGASGFLVKDTEPVELIRAVHVVAEGDALLSPRVTRRLLEQVADALGGPLDDARLAPLTDREREVLGLVGQGLTNEEIGRALFLSPLTAKTHVSRIMSKLLARDRVQLVVIAYETGLVRAGRPD</sequence>
<dbReference type="GO" id="GO:0000160">
    <property type="term" value="P:phosphorelay signal transduction system"/>
    <property type="evidence" value="ECO:0007669"/>
    <property type="project" value="InterPro"/>
</dbReference>
<dbReference type="InterPro" id="IPR011006">
    <property type="entry name" value="CheY-like_superfamily"/>
</dbReference>
<keyword evidence="1 5" id="KW-0597">Phosphoprotein</keyword>
<dbReference type="InterPro" id="IPR001789">
    <property type="entry name" value="Sig_transdc_resp-reg_receiver"/>
</dbReference>
<evidence type="ECO:0000256" key="5">
    <source>
        <dbReference type="PROSITE-ProRule" id="PRU00169"/>
    </source>
</evidence>
<evidence type="ECO:0000256" key="2">
    <source>
        <dbReference type="ARBA" id="ARBA00023015"/>
    </source>
</evidence>
<reference evidence="8 9" key="1">
    <citation type="submission" date="2019-06" db="EMBL/GenBank/DDBJ databases">
        <authorList>
            <person name="Li F."/>
        </authorList>
    </citation>
    <scope>NUCLEOTIDE SEQUENCE [LARGE SCALE GENOMIC DNA]</scope>
    <source>
        <strain evidence="8 9">10F1D-1</strain>
    </source>
</reference>
<evidence type="ECO:0000256" key="4">
    <source>
        <dbReference type="ARBA" id="ARBA00023163"/>
    </source>
</evidence>
<dbReference type="InterPro" id="IPR016032">
    <property type="entry name" value="Sig_transdc_resp-reg_C-effctor"/>
</dbReference>
<dbReference type="InterPro" id="IPR058245">
    <property type="entry name" value="NreC/VraR/RcsB-like_REC"/>
</dbReference>
<evidence type="ECO:0000256" key="3">
    <source>
        <dbReference type="ARBA" id="ARBA00023125"/>
    </source>
</evidence>
<evidence type="ECO:0000259" key="7">
    <source>
        <dbReference type="PROSITE" id="PS50110"/>
    </source>
</evidence>
<dbReference type="AlphaFoldDB" id="A0A506XTG9"/>
<keyword evidence="3" id="KW-0238">DNA-binding</keyword>
<feature type="domain" description="HTH luxR-type" evidence="6">
    <location>
        <begin position="148"/>
        <end position="213"/>
    </location>
</feature>
<dbReference type="InterPro" id="IPR000792">
    <property type="entry name" value="Tscrpt_reg_LuxR_C"/>
</dbReference>
<dbReference type="SMART" id="SM00448">
    <property type="entry name" value="REC"/>
    <property type="match status" value="1"/>
</dbReference>
<evidence type="ECO:0000256" key="1">
    <source>
        <dbReference type="ARBA" id="ARBA00022553"/>
    </source>
</evidence>
<dbReference type="Pfam" id="PF00196">
    <property type="entry name" value="GerE"/>
    <property type="match status" value="1"/>
</dbReference>
<dbReference type="RefSeq" id="WP_141163471.1">
    <property type="nucleotide sequence ID" value="NZ_VHQG01000002.1"/>
</dbReference>
<comment type="caution">
    <text evidence="8">The sequence shown here is derived from an EMBL/GenBank/DDBJ whole genome shotgun (WGS) entry which is preliminary data.</text>
</comment>
<evidence type="ECO:0000313" key="9">
    <source>
        <dbReference type="Proteomes" id="UP000316252"/>
    </source>
</evidence>
<accession>A0A506XTG9</accession>
<dbReference type="Pfam" id="PF00072">
    <property type="entry name" value="Response_reg"/>
    <property type="match status" value="1"/>
</dbReference>
<dbReference type="OrthoDB" id="9808843at2"/>
<dbReference type="PANTHER" id="PTHR43214">
    <property type="entry name" value="TWO-COMPONENT RESPONSE REGULATOR"/>
    <property type="match status" value="1"/>
</dbReference>